<reference evidence="8" key="1">
    <citation type="journal article" date="2017" name="Nature">
        <title>Asgard archaea illuminate the origin of eukaryotic cellular complexity.</title>
        <authorList>
            <person name="Zaremba-Niedzwiedzka K."/>
            <person name="Caceres E.F."/>
            <person name="Saw J.H."/>
            <person name="Backstrom D."/>
            <person name="Juzokaite L."/>
            <person name="Vancaester E."/>
            <person name="Seitz K.W."/>
            <person name="Anantharaman K."/>
            <person name="Starnawski P."/>
            <person name="Kjeldsen K.U."/>
            <person name="Scott M.B."/>
            <person name="Nunoura T."/>
            <person name="Banfield J.F."/>
            <person name="Schramm A."/>
            <person name="Baker B.J."/>
            <person name="Spang A."/>
            <person name="Ettema T.J.G."/>
        </authorList>
    </citation>
    <scope>NUCLEOTIDE SEQUENCE</scope>
    <source>
        <strain evidence="8">LCB_4</strain>
    </source>
</reference>
<dbReference type="InterPro" id="IPR036219">
    <property type="entry name" value="eEF-1beta-like_sf"/>
</dbReference>
<evidence type="ECO:0000313" key="9">
    <source>
        <dbReference type="Proteomes" id="UP000186851"/>
    </source>
</evidence>
<name>A0AAF0I9H8_ODILC</name>
<dbReference type="InterPro" id="IPR004542">
    <property type="entry name" value="Transl_elong_EF1B_B_arc"/>
</dbReference>
<dbReference type="EMBL" id="CP091871">
    <property type="protein sequence ID" value="WEU39683.1"/>
    <property type="molecule type" value="Genomic_DNA"/>
</dbReference>
<evidence type="ECO:0000313" key="8">
    <source>
        <dbReference type="EMBL" id="WEU39683.1"/>
    </source>
</evidence>
<evidence type="ECO:0000256" key="2">
    <source>
        <dbReference type="ARBA" id="ARBA00007411"/>
    </source>
</evidence>
<dbReference type="KEGG" id="oyw:OdinLCB4_004135"/>
<gene>
    <name evidence="6" type="primary">ef1b</name>
    <name evidence="8" type="ORF">OdinLCB4_004135</name>
</gene>
<dbReference type="InterPro" id="IPR014038">
    <property type="entry name" value="EF1B_bsu/dsu_GNE"/>
</dbReference>
<accession>A0AAF0I9H8</accession>
<evidence type="ECO:0000256" key="3">
    <source>
        <dbReference type="ARBA" id="ARBA00017600"/>
    </source>
</evidence>
<evidence type="ECO:0000256" key="4">
    <source>
        <dbReference type="ARBA" id="ARBA00022768"/>
    </source>
</evidence>
<keyword evidence="4 6" id="KW-0251">Elongation factor</keyword>
<proteinExistence type="inferred from homology"/>
<evidence type="ECO:0000256" key="5">
    <source>
        <dbReference type="ARBA" id="ARBA00022917"/>
    </source>
</evidence>
<dbReference type="SMART" id="SM00888">
    <property type="entry name" value="EF1_GNE"/>
    <property type="match status" value="1"/>
</dbReference>
<dbReference type="Proteomes" id="UP000186851">
    <property type="component" value="Chromosome"/>
</dbReference>
<dbReference type="PANTHER" id="PTHR39647:SF1">
    <property type="entry name" value="ELONGATION FACTOR 1-BETA"/>
    <property type="match status" value="1"/>
</dbReference>
<feature type="domain" description="Translation elongation factor EF1B beta/delta subunit guanine nucleotide exchange" evidence="7">
    <location>
        <begin position="3"/>
        <end position="88"/>
    </location>
</feature>
<dbReference type="InterPro" id="IPR014717">
    <property type="entry name" value="Transl_elong_EF1B/ribsomal_bS6"/>
</dbReference>
<dbReference type="SUPFAM" id="SSF54984">
    <property type="entry name" value="eEF-1beta-like"/>
    <property type="match status" value="1"/>
</dbReference>
<dbReference type="NCBIfam" id="TIGR00489">
    <property type="entry name" value="aEF-1_beta"/>
    <property type="match status" value="1"/>
</dbReference>
<evidence type="ECO:0000259" key="7">
    <source>
        <dbReference type="SMART" id="SM00888"/>
    </source>
</evidence>
<dbReference type="HAMAP" id="MF_00043">
    <property type="entry name" value="EF1_beta"/>
    <property type="match status" value="1"/>
</dbReference>
<keyword evidence="5 6" id="KW-0648">Protein biosynthesis</keyword>
<dbReference type="NCBIfam" id="NF001670">
    <property type="entry name" value="PRK00435.1"/>
    <property type="match status" value="1"/>
</dbReference>
<protein>
    <recommendedName>
        <fullName evidence="3 6">Elongation factor 1-beta</fullName>
        <shortName evidence="6">EF-1-beta</shortName>
    </recommendedName>
    <alternativeName>
        <fullName evidence="6">aEF-1beta</fullName>
    </alternativeName>
</protein>
<evidence type="ECO:0000256" key="6">
    <source>
        <dbReference type="HAMAP-Rule" id="MF_00043"/>
    </source>
</evidence>
<dbReference type="Pfam" id="PF00736">
    <property type="entry name" value="EF1_GNE"/>
    <property type="match status" value="1"/>
</dbReference>
<dbReference type="Gene3D" id="3.30.70.60">
    <property type="match status" value="1"/>
</dbReference>
<evidence type="ECO:0000256" key="1">
    <source>
        <dbReference type="ARBA" id="ARBA00003815"/>
    </source>
</evidence>
<dbReference type="GO" id="GO:0003746">
    <property type="term" value="F:translation elongation factor activity"/>
    <property type="evidence" value="ECO:0007669"/>
    <property type="project" value="UniProtKB-UniRule"/>
</dbReference>
<organism evidence="8 9">
    <name type="scientific">Odinarchaeota yellowstonii (strain LCB_4)</name>
    <dbReference type="NCBI Taxonomy" id="1841599"/>
    <lineage>
        <taxon>Archaea</taxon>
        <taxon>Promethearchaeati</taxon>
        <taxon>Candidatus Odinarchaeota</taxon>
        <taxon>Candidatus Odinarchaeia</taxon>
        <taxon>Candidatus Odinarchaeales</taxon>
        <taxon>Candidatus Odinarchaeaceae</taxon>
        <taxon>Candidatus Odinarchaeum</taxon>
    </lineage>
</organism>
<dbReference type="PANTHER" id="PTHR39647">
    <property type="entry name" value="ELONGATION FACTOR 1-BETA"/>
    <property type="match status" value="1"/>
</dbReference>
<dbReference type="AlphaFoldDB" id="A0AAF0I9H8"/>
<comment type="function">
    <text evidence="1 6">Promotes the exchange of GDP for GTP in EF-1-alpha/GDP, thus allowing the regeneration of EF-1-alpha/GTP that could then be used to form the ternary complex EF-1-alpha/GTP/AAtRNA.</text>
</comment>
<reference evidence="8" key="2">
    <citation type="journal article" date="2022" name="Nat. Microbiol.">
        <title>A closed Candidatus Odinarchaeum chromosome exposes Asgard archaeal viruses.</title>
        <authorList>
            <person name="Tamarit D."/>
            <person name="Caceres E.F."/>
            <person name="Krupovic M."/>
            <person name="Nijland R."/>
            <person name="Eme L."/>
            <person name="Robinson N.P."/>
            <person name="Ettema T.J.G."/>
        </authorList>
    </citation>
    <scope>NUCLEOTIDE SEQUENCE</scope>
    <source>
        <strain evidence="8">LCB_4</strain>
    </source>
</reference>
<comment type="similarity">
    <text evidence="2 6">Belongs to the EF-1-beta/EF-1-delta family.</text>
</comment>
<sequence>MGKVLTVLNIIPQDQDVNLNRLCEKIKSSLPKNIKYHDSKIEPLAFGVNTLKISFILDDSEGGMNILEDLIKNIEGVGEISVEHLTLI</sequence>